<sequence length="274" mass="28673">MSVPAELSAWEAPRADSDALALDRPGVARIHDYLLGGKDNYAADRDLARRILRILPRAAEAARDGRAFLGRAVRTLAERGVRQFVDLGCGLPAAENLHRIAARHTAAPRVLYVDGDPLVIAHARALLLDGGNIGALRADLREPEAIASSPEMKRLIDPAEPTALVFSSVLHFLPDPHRTVAALAASAAPGSALVISHATADGAPAAVAEAARLYGETCGVPLFPRGAAEIEALFGPFTPLAPGVTPVAHWRFRTAPRPAARTLLHGGVGVLGAA</sequence>
<keyword evidence="1" id="KW-0489">Methyltransferase</keyword>
<dbReference type="Proteomes" id="UP001597063">
    <property type="component" value="Unassembled WGS sequence"/>
</dbReference>
<dbReference type="RefSeq" id="WP_378324672.1">
    <property type="nucleotide sequence ID" value="NZ_JBHTGP010000017.1"/>
</dbReference>
<name>A0ABW2XSA6_9ACTN</name>
<dbReference type="Gene3D" id="3.40.50.150">
    <property type="entry name" value="Vaccinia Virus protein VP39"/>
    <property type="match status" value="1"/>
</dbReference>
<protein>
    <submittedName>
        <fullName evidence="1">SAM-dependent methyltransferase</fullName>
        <ecNumber evidence="1">2.1.1.-</ecNumber>
    </submittedName>
</protein>
<gene>
    <name evidence="1" type="ORF">ACFQZM_33220</name>
</gene>
<evidence type="ECO:0000313" key="1">
    <source>
        <dbReference type="EMBL" id="MFD0689388.1"/>
    </source>
</evidence>
<keyword evidence="2" id="KW-1185">Reference proteome</keyword>
<dbReference type="EMBL" id="JBHTGP010000017">
    <property type="protein sequence ID" value="MFD0689388.1"/>
    <property type="molecule type" value="Genomic_DNA"/>
</dbReference>
<proteinExistence type="predicted"/>
<dbReference type="SUPFAM" id="SSF53335">
    <property type="entry name" value="S-adenosyl-L-methionine-dependent methyltransferases"/>
    <property type="match status" value="1"/>
</dbReference>
<accession>A0ABW2XSA6</accession>
<organism evidence="1 2">
    <name type="scientific">Actinomadura fibrosa</name>
    <dbReference type="NCBI Taxonomy" id="111802"/>
    <lineage>
        <taxon>Bacteria</taxon>
        <taxon>Bacillati</taxon>
        <taxon>Actinomycetota</taxon>
        <taxon>Actinomycetes</taxon>
        <taxon>Streptosporangiales</taxon>
        <taxon>Thermomonosporaceae</taxon>
        <taxon>Actinomadura</taxon>
    </lineage>
</organism>
<dbReference type="EC" id="2.1.1.-" evidence="1"/>
<evidence type="ECO:0000313" key="2">
    <source>
        <dbReference type="Proteomes" id="UP001597063"/>
    </source>
</evidence>
<dbReference type="GO" id="GO:0032259">
    <property type="term" value="P:methylation"/>
    <property type="evidence" value="ECO:0007669"/>
    <property type="project" value="UniProtKB-KW"/>
</dbReference>
<dbReference type="InterPro" id="IPR029063">
    <property type="entry name" value="SAM-dependent_MTases_sf"/>
</dbReference>
<dbReference type="Pfam" id="PF04672">
    <property type="entry name" value="Methyltransf_19"/>
    <property type="match status" value="1"/>
</dbReference>
<dbReference type="PIRSF" id="PIRSF017393">
    <property type="entry name" value="MTase_SAV2177"/>
    <property type="match status" value="1"/>
</dbReference>
<keyword evidence="1" id="KW-0808">Transferase</keyword>
<dbReference type="GO" id="GO:0008168">
    <property type="term" value="F:methyltransferase activity"/>
    <property type="evidence" value="ECO:0007669"/>
    <property type="project" value="UniProtKB-KW"/>
</dbReference>
<reference evidence="2" key="1">
    <citation type="journal article" date="2019" name="Int. J. Syst. Evol. Microbiol.">
        <title>The Global Catalogue of Microorganisms (GCM) 10K type strain sequencing project: providing services to taxonomists for standard genome sequencing and annotation.</title>
        <authorList>
            <consortium name="The Broad Institute Genomics Platform"/>
            <consortium name="The Broad Institute Genome Sequencing Center for Infectious Disease"/>
            <person name="Wu L."/>
            <person name="Ma J."/>
        </authorList>
    </citation>
    <scope>NUCLEOTIDE SEQUENCE [LARGE SCALE GENOMIC DNA]</scope>
    <source>
        <strain evidence="2">JCM 9371</strain>
    </source>
</reference>
<dbReference type="InterPro" id="IPR006764">
    <property type="entry name" value="SAM_dep_MeTrfase_SAV2177_type"/>
</dbReference>
<comment type="caution">
    <text evidence="1">The sequence shown here is derived from an EMBL/GenBank/DDBJ whole genome shotgun (WGS) entry which is preliminary data.</text>
</comment>